<dbReference type="EMBL" id="AP009247">
    <property type="protein sequence ID" value="BAF61441.1"/>
    <property type="molecule type" value="Genomic_DNA"/>
</dbReference>
<keyword evidence="1" id="KW-0732">Signal</keyword>
<evidence type="ECO:0000313" key="3">
    <source>
        <dbReference type="Proteomes" id="UP000000247"/>
    </source>
</evidence>
<evidence type="ECO:0000256" key="1">
    <source>
        <dbReference type="SAM" id="SignalP"/>
    </source>
</evidence>
<proteinExistence type="predicted"/>
<protein>
    <recommendedName>
        <fullName evidence="4">Porin domain-containing protein</fullName>
    </recommendedName>
</protein>
<dbReference type="RefSeq" id="WP_011929711.1">
    <property type="nucleotide sequence ID" value="NC_009465.1"/>
</dbReference>
<keyword evidence="3" id="KW-1185">Reference proteome</keyword>
<sequence>MRKQLLIAAVAATMSVAATADISITGDAYIDFAKQKIGAADTANTNHDSQRTRLKVVGSAGGDAKVTAVVRNDGATRANDNDIDSSKKGLHMDSLYLTTKVGPVNVKVGDYWGTIGLGARSLDAARSNALSASTKVGDWKLGLFTADGSSDDGSDTTNVSASGLLGPVSVGLVHNPGGFTNFTAKTTFNGILFAVDKWNDKRRNIIHNDTTLIHIGGKVNHFTWDLAQIKNDQASDMTDTSIVTNGKFAPLGSMLIGRSARGGTATAVADVSHFSEILGVAVSTKLAGNTVKAIYTKNTMFGDDKVTGTELIVSRPLGGTTLTANIAKLSDVNTIVNGNATNTGLRLDVKF</sequence>
<accession>A5CX92</accession>
<gene>
    <name evidence="2" type="ordered locus">COSY_0316</name>
</gene>
<name>A5CX92_VESOH</name>
<organism evidence="2 3">
    <name type="scientific">Vesicomyosocius okutanii subsp. Calyptogena okutanii (strain HA)</name>
    <dbReference type="NCBI Taxonomy" id="412965"/>
    <lineage>
        <taxon>Bacteria</taxon>
        <taxon>Pseudomonadati</taxon>
        <taxon>Pseudomonadota</taxon>
        <taxon>Gammaproteobacteria</taxon>
        <taxon>Candidatus Pseudothioglobaceae</taxon>
        <taxon>Candidatus Vesicomyidisocius</taxon>
    </lineage>
</organism>
<dbReference type="STRING" id="412965.COSY_0316"/>
<evidence type="ECO:0000313" key="2">
    <source>
        <dbReference type="EMBL" id="BAF61441.1"/>
    </source>
</evidence>
<dbReference type="KEGG" id="vok:COSY_0316"/>
<dbReference type="AlphaFoldDB" id="A5CX92"/>
<dbReference type="HOGENOM" id="CLU_798974_0_0_6"/>
<feature type="signal peptide" evidence="1">
    <location>
        <begin position="1"/>
        <end position="20"/>
    </location>
</feature>
<dbReference type="Proteomes" id="UP000000247">
    <property type="component" value="Chromosome"/>
</dbReference>
<evidence type="ECO:0008006" key="4">
    <source>
        <dbReference type="Google" id="ProtNLM"/>
    </source>
</evidence>
<reference evidence="3" key="1">
    <citation type="journal article" date="2007" name="Curr. Biol.">
        <title>Reduced genome of the thioautotrophic intracellular symbiont in a deep-sea clam, Calyptogena okutanii.</title>
        <authorList>
            <person name="Kuwahara H."/>
            <person name="Yoshida T."/>
            <person name="Takaki Y."/>
            <person name="Shimamura S."/>
            <person name="Nishi S."/>
            <person name="Harada M."/>
            <person name="Matsuyama K."/>
            <person name="Takishita K."/>
            <person name="Kawato M."/>
            <person name="Uematsu K."/>
            <person name="Fujiwara Y."/>
            <person name="Sato T."/>
            <person name="Kato C."/>
            <person name="Kitagawa M."/>
            <person name="Kato I."/>
            <person name="Maruyama T."/>
        </authorList>
    </citation>
    <scope>NUCLEOTIDE SEQUENCE [LARGE SCALE GENOMIC DNA]</scope>
    <source>
        <strain evidence="3">HA</strain>
    </source>
</reference>
<feature type="chain" id="PRO_5002679054" description="Porin domain-containing protein" evidence="1">
    <location>
        <begin position="21"/>
        <end position="351"/>
    </location>
</feature>
<dbReference type="OrthoDB" id="7060183at2"/>